<dbReference type="InterPro" id="IPR037482">
    <property type="entry name" value="ST1585_MBL-fold"/>
</dbReference>
<evidence type="ECO:0000313" key="3">
    <source>
        <dbReference type="Proteomes" id="UP001516662"/>
    </source>
</evidence>
<gene>
    <name evidence="2" type="ORF">IMZ08_12715</name>
</gene>
<evidence type="ECO:0000259" key="1">
    <source>
        <dbReference type="SMART" id="SM00849"/>
    </source>
</evidence>
<accession>A0ABR9QK98</accession>
<protein>
    <submittedName>
        <fullName evidence="2">MBL fold metallo-hydrolase</fullName>
    </submittedName>
</protein>
<dbReference type="Proteomes" id="UP001516662">
    <property type="component" value="Unassembled WGS sequence"/>
</dbReference>
<dbReference type="EMBL" id="JADCLJ010000020">
    <property type="protein sequence ID" value="MBE4908923.1"/>
    <property type="molecule type" value="Genomic_DNA"/>
</dbReference>
<keyword evidence="3" id="KW-1185">Reference proteome</keyword>
<name>A0ABR9QK98_9BACI</name>
<dbReference type="SUPFAM" id="SSF56281">
    <property type="entry name" value="Metallo-hydrolase/oxidoreductase"/>
    <property type="match status" value="1"/>
</dbReference>
<dbReference type="InterPro" id="IPR050855">
    <property type="entry name" value="NDM-1-like"/>
</dbReference>
<dbReference type="InterPro" id="IPR001279">
    <property type="entry name" value="Metallo-B-lactamas"/>
</dbReference>
<dbReference type="RefSeq" id="WP_193537012.1">
    <property type="nucleotide sequence ID" value="NZ_JADCLJ010000020.1"/>
</dbReference>
<dbReference type="SMART" id="SM00849">
    <property type="entry name" value="Lactamase_B"/>
    <property type="match status" value="1"/>
</dbReference>
<sequence length="317" mass="35549">MNQLIRLNESITLIDDFDLGRSARTGTYVIKEEKLAIVETCASPSIPFILEGLHKLDIQPEEVEYIIVTHIHLDHAGGAGLLLEKCSNAKVVVHPKGARHLANPSRLIAGAKAVYGKKFEELFEPILPIPEEKIITMQDGESLKLSSDCTLTFYDTPGHANHHFSIHESVSNGIFTGDTIGIYYQELMKEGVELYLPTTSPNQFDPDVMLSSTRRIKELSPRSIYFGHFGMSTNVQEIFKQIQHWIPIFVASGEEGLKNTHDLSFIEQKEAVKARLLEAIILHLDTLGISRNHEVYSILDLDLEVCAMGIIDYLLKK</sequence>
<comment type="caution">
    <text evidence="2">The sequence shown here is derived from an EMBL/GenBank/DDBJ whole genome shotgun (WGS) entry which is preliminary data.</text>
</comment>
<dbReference type="PANTHER" id="PTHR42951:SF22">
    <property type="entry name" value="METALLO BETA-LACTAMASE SUPERFAMILY LIPOPROTEIN"/>
    <property type="match status" value="1"/>
</dbReference>
<dbReference type="Pfam" id="PF00753">
    <property type="entry name" value="Lactamase_B"/>
    <property type="match status" value="1"/>
</dbReference>
<dbReference type="InterPro" id="IPR036866">
    <property type="entry name" value="RibonucZ/Hydroxyglut_hydro"/>
</dbReference>
<organism evidence="2 3">
    <name type="scientific">Litchfieldia luteola</name>
    <dbReference type="NCBI Taxonomy" id="682179"/>
    <lineage>
        <taxon>Bacteria</taxon>
        <taxon>Bacillati</taxon>
        <taxon>Bacillota</taxon>
        <taxon>Bacilli</taxon>
        <taxon>Bacillales</taxon>
        <taxon>Bacillaceae</taxon>
        <taxon>Litchfieldia</taxon>
    </lineage>
</organism>
<evidence type="ECO:0000313" key="2">
    <source>
        <dbReference type="EMBL" id="MBE4908923.1"/>
    </source>
</evidence>
<dbReference type="Gene3D" id="3.60.15.10">
    <property type="entry name" value="Ribonuclease Z/Hydroxyacylglutathione hydrolase-like"/>
    <property type="match status" value="1"/>
</dbReference>
<dbReference type="CDD" id="cd07726">
    <property type="entry name" value="ST1585-like_MBL-fold"/>
    <property type="match status" value="1"/>
</dbReference>
<dbReference type="PANTHER" id="PTHR42951">
    <property type="entry name" value="METALLO-BETA-LACTAMASE DOMAIN-CONTAINING"/>
    <property type="match status" value="1"/>
</dbReference>
<proteinExistence type="predicted"/>
<feature type="domain" description="Metallo-beta-lactamase" evidence="1">
    <location>
        <begin position="24"/>
        <end position="228"/>
    </location>
</feature>
<reference evidence="2 3" key="1">
    <citation type="submission" date="2020-10" db="EMBL/GenBank/DDBJ databases">
        <title>Bacillus sp. HD4P25, an endophyte from a halophyte.</title>
        <authorList>
            <person name="Sun J.-Q."/>
        </authorList>
    </citation>
    <scope>NUCLEOTIDE SEQUENCE [LARGE SCALE GENOMIC DNA]</scope>
    <source>
        <strain evidence="2 3">YIM 93174</strain>
    </source>
</reference>